<evidence type="ECO:0000256" key="3">
    <source>
        <dbReference type="ARBA" id="ARBA00022692"/>
    </source>
</evidence>
<evidence type="ECO:0000313" key="8">
    <source>
        <dbReference type="Proteomes" id="UP001501169"/>
    </source>
</evidence>
<sequence>MELRADSILSLSGQTLVAELLAASLLAVLWLCYLWGSVRRRPAPMQALMFHSACLLTVYAVLGPLNIKAEVSASAHMVQHMLFIVVIAPMWAICMPLPQFAALWRSRGKRYWQPLLKMVRFPMRLAYLHVLVIWFWHIPTFYVLALENPWWHLVEHSCFLLTAALLWWAVLHCNERSRPWALLALLFTLVNTGFLGAILTFASSLLYYPTHELADQQLAGLLMWVPGGMPYLLAAAWLGYCWLNGINMRDELE</sequence>
<evidence type="ECO:0000256" key="2">
    <source>
        <dbReference type="ARBA" id="ARBA00022475"/>
    </source>
</evidence>
<evidence type="ECO:0000256" key="1">
    <source>
        <dbReference type="ARBA" id="ARBA00004651"/>
    </source>
</evidence>
<accession>A0ABN1DDD0</accession>
<keyword evidence="5 6" id="KW-0472">Membrane</keyword>
<keyword evidence="8" id="KW-1185">Reference proteome</keyword>
<feature type="transmembrane region" description="Helical" evidence="6">
    <location>
        <begin position="48"/>
        <end position="67"/>
    </location>
</feature>
<organism evidence="7 8">
    <name type="scientific">Rheinheimera aquimaris</name>
    <dbReference type="NCBI Taxonomy" id="412437"/>
    <lineage>
        <taxon>Bacteria</taxon>
        <taxon>Pseudomonadati</taxon>
        <taxon>Pseudomonadota</taxon>
        <taxon>Gammaproteobacteria</taxon>
        <taxon>Chromatiales</taxon>
        <taxon>Chromatiaceae</taxon>
        <taxon>Rheinheimera</taxon>
    </lineage>
</organism>
<evidence type="ECO:0000256" key="6">
    <source>
        <dbReference type="SAM" id="Phobius"/>
    </source>
</evidence>
<proteinExistence type="predicted"/>
<keyword evidence="4 6" id="KW-1133">Transmembrane helix</keyword>
<feature type="transmembrane region" description="Helical" evidence="6">
    <location>
        <begin position="221"/>
        <end position="243"/>
    </location>
</feature>
<gene>
    <name evidence="7" type="ORF">GCM10009098_05270</name>
</gene>
<comment type="subcellular location">
    <subcellularLocation>
        <location evidence="1">Cell membrane</location>
        <topology evidence="1">Multi-pass membrane protein</topology>
    </subcellularLocation>
</comment>
<evidence type="ECO:0000313" key="7">
    <source>
        <dbReference type="EMBL" id="GAA0540639.1"/>
    </source>
</evidence>
<dbReference type="Pfam" id="PF09678">
    <property type="entry name" value="Caa3_CtaG"/>
    <property type="match status" value="1"/>
</dbReference>
<name>A0ABN1DDD0_9GAMM</name>
<evidence type="ECO:0008006" key="9">
    <source>
        <dbReference type="Google" id="ProtNLM"/>
    </source>
</evidence>
<feature type="transmembrane region" description="Helical" evidence="6">
    <location>
        <begin position="16"/>
        <end position="36"/>
    </location>
</feature>
<feature type="transmembrane region" description="Helical" evidence="6">
    <location>
        <begin position="182"/>
        <end position="209"/>
    </location>
</feature>
<keyword evidence="2" id="KW-1003">Cell membrane</keyword>
<evidence type="ECO:0000256" key="5">
    <source>
        <dbReference type="ARBA" id="ARBA00023136"/>
    </source>
</evidence>
<feature type="transmembrane region" description="Helical" evidence="6">
    <location>
        <begin position="79"/>
        <end position="104"/>
    </location>
</feature>
<keyword evidence="3 6" id="KW-0812">Transmembrane</keyword>
<dbReference type="Proteomes" id="UP001501169">
    <property type="component" value="Unassembled WGS sequence"/>
</dbReference>
<feature type="transmembrane region" description="Helical" evidence="6">
    <location>
        <begin position="125"/>
        <end position="144"/>
    </location>
</feature>
<dbReference type="RefSeq" id="WP_226765593.1">
    <property type="nucleotide sequence ID" value="NZ_BAAAEO010000001.1"/>
</dbReference>
<dbReference type="InterPro" id="IPR019108">
    <property type="entry name" value="Caa3_assmbl_CtaG-rel"/>
</dbReference>
<feature type="transmembrane region" description="Helical" evidence="6">
    <location>
        <begin position="150"/>
        <end position="170"/>
    </location>
</feature>
<evidence type="ECO:0000256" key="4">
    <source>
        <dbReference type="ARBA" id="ARBA00022989"/>
    </source>
</evidence>
<protein>
    <recommendedName>
        <fullName evidence="9">Cytochrome c oxidase assembly factor CtaG</fullName>
    </recommendedName>
</protein>
<reference evidence="7 8" key="1">
    <citation type="journal article" date="2019" name="Int. J. Syst. Evol. Microbiol.">
        <title>The Global Catalogue of Microorganisms (GCM) 10K type strain sequencing project: providing services to taxonomists for standard genome sequencing and annotation.</title>
        <authorList>
            <consortium name="The Broad Institute Genomics Platform"/>
            <consortium name="The Broad Institute Genome Sequencing Center for Infectious Disease"/>
            <person name="Wu L."/>
            <person name="Ma J."/>
        </authorList>
    </citation>
    <scope>NUCLEOTIDE SEQUENCE [LARGE SCALE GENOMIC DNA]</scope>
    <source>
        <strain evidence="7 8">JCM 14331</strain>
    </source>
</reference>
<comment type="caution">
    <text evidence="7">The sequence shown here is derived from an EMBL/GenBank/DDBJ whole genome shotgun (WGS) entry which is preliminary data.</text>
</comment>
<dbReference type="EMBL" id="BAAAEO010000001">
    <property type="protein sequence ID" value="GAA0540639.1"/>
    <property type="molecule type" value="Genomic_DNA"/>
</dbReference>